<dbReference type="Gene3D" id="3.40.50.1820">
    <property type="entry name" value="alpha/beta hydrolase"/>
    <property type="match status" value="1"/>
</dbReference>
<dbReference type="Pfam" id="PF12146">
    <property type="entry name" value="Hydrolase_4"/>
    <property type="match status" value="1"/>
</dbReference>
<evidence type="ECO:0000313" key="2">
    <source>
        <dbReference type="EMBL" id="RDL24913.1"/>
    </source>
</evidence>
<dbReference type="InterPro" id="IPR029058">
    <property type="entry name" value="AB_hydrolase_fold"/>
</dbReference>
<evidence type="ECO:0000313" key="3">
    <source>
        <dbReference type="Proteomes" id="UP000255365"/>
    </source>
</evidence>
<feature type="domain" description="Serine aminopeptidase S33" evidence="1">
    <location>
        <begin position="61"/>
        <end position="169"/>
    </location>
</feature>
<evidence type="ECO:0000259" key="1">
    <source>
        <dbReference type="Pfam" id="PF12146"/>
    </source>
</evidence>
<name>A0A370SYW6_PSEJE</name>
<proteinExistence type="predicted"/>
<dbReference type="PIRSF" id="PIRSF037442">
    <property type="entry name" value="UCP037442_abhydr"/>
    <property type="match status" value="1"/>
</dbReference>
<organism evidence="2 3">
    <name type="scientific">Pseudomonas jessenii</name>
    <dbReference type="NCBI Taxonomy" id="77298"/>
    <lineage>
        <taxon>Bacteria</taxon>
        <taxon>Pseudomonadati</taxon>
        <taxon>Pseudomonadota</taxon>
        <taxon>Gammaproteobacteria</taxon>
        <taxon>Pseudomonadales</taxon>
        <taxon>Pseudomonadaceae</taxon>
        <taxon>Pseudomonas</taxon>
    </lineage>
</organism>
<sequence length="324" mass="36141">MSCQDTPPLQAAQRKPPLAAELQGDPFKETAADGFVLGGFTWRHGLPDIQRPVVIINAATSVRCRHYSRFAAYLFANGFDVITYDYRGIGESRLGSIKSLNASWTDWGALDFEAMLRRAQRELPGQPIDVVGHSFGGCAAGLGESGQIIRRLVTVGAQFAYWRDYAPEQRWRMFGKWHLLMPLLTLFCGYFPGKRLGWLEDTPAGVVRDWSTPTARYERRPSGKAMLARTGQLPFANVRAQTLAISISDDPYGTIAAIERLLSYFSHAPKTHLRIAPQDIGEQQVGHFAFFRSAYQATLWPIALNWLQTGKLAPDTPGREVPRS</sequence>
<dbReference type="RefSeq" id="WP_115146020.1">
    <property type="nucleotide sequence ID" value="NZ_QRAV01000001.1"/>
</dbReference>
<reference evidence="2 3" key="1">
    <citation type="submission" date="2018-07" db="EMBL/GenBank/DDBJ databases">
        <title>Genome sequencing of rice bacterial endophytes.</title>
        <authorList>
            <person name="Venturi V."/>
        </authorList>
    </citation>
    <scope>NUCLEOTIDE SEQUENCE [LARGE SCALE GENOMIC DNA]</scope>
    <source>
        <strain evidence="2 3">E2333</strain>
    </source>
</reference>
<gene>
    <name evidence="2" type="ORF">DEU51_101390</name>
</gene>
<accession>A0A370SYW6</accession>
<comment type="caution">
    <text evidence="2">The sequence shown here is derived from an EMBL/GenBank/DDBJ whole genome shotgun (WGS) entry which is preliminary data.</text>
</comment>
<dbReference type="GO" id="GO:0016787">
    <property type="term" value="F:hydrolase activity"/>
    <property type="evidence" value="ECO:0007669"/>
    <property type="project" value="UniProtKB-KW"/>
</dbReference>
<keyword evidence="2" id="KW-0378">Hydrolase</keyword>
<dbReference type="AlphaFoldDB" id="A0A370SYW6"/>
<dbReference type="InterPro" id="IPR017208">
    <property type="entry name" value="UCP037442_abhydr"/>
</dbReference>
<dbReference type="SUPFAM" id="SSF53474">
    <property type="entry name" value="alpha/beta-Hydrolases"/>
    <property type="match status" value="1"/>
</dbReference>
<dbReference type="Proteomes" id="UP000255365">
    <property type="component" value="Unassembled WGS sequence"/>
</dbReference>
<protein>
    <submittedName>
        <fullName evidence="2">Putative alpha/beta hydrolase</fullName>
    </submittedName>
</protein>
<dbReference type="EMBL" id="QRAV01000001">
    <property type="protein sequence ID" value="RDL24913.1"/>
    <property type="molecule type" value="Genomic_DNA"/>
</dbReference>
<dbReference type="InterPro" id="IPR022742">
    <property type="entry name" value="Hydrolase_4"/>
</dbReference>